<dbReference type="InterPro" id="IPR006838">
    <property type="entry name" value="ADTRP_AIG1"/>
</dbReference>
<sequence>MASNLTSRANKLTSRHPLQRLSSPSPTISALIHLIGLTSFSLSYKYLFDFPTFINSSYGWHFQYLTIIGLTLAFLTFVFGLLADITLSPKLFLVKNSLSLCSAPLEVLISVLYWGISAIDKRLLVPPEIYISPYADVGFHAMPAILLTIDLLLLSPPWTINALPAMGLSSALAVAYWAWVEQCYKYNGFYPYPLFGHLDTTQRAILFTGAALTMTGSTAVLKWLCGRVNGLQGAQRRSTPNNIKGE</sequence>
<feature type="transmembrane region" description="Helical" evidence="6">
    <location>
        <begin position="162"/>
        <end position="180"/>
    </location>
</feature>
<reference evidence="7" key="1">
    <citation type="submission" date="2020-10" db="EMBL/GenBank/DDBJ databases">
        <title>Genome Sequence of Monilinia vaccinii-corymbosi Sheds Light on Mummy Berry Disease Infection of Blueberry and Mating Type.</title>
        <authorList>
            <person name="Yow A.G."/>
            <person name="Zhang Y."/>
            <person name="Bansal K."/>
            <person name="Eacker S.M."/>
            <person name="Sullivan S."/>
            <person name="Liachko I."/>
            <person name="Cubeta M.A."/>
            <person name="Rollins J.A."/>
            <person name="Ashrafi H."/>
        </authorList>
    </citation>
    <scope>NUCLEOTIDE SEQUENCE</scope>
    <source>
        <strain evidence="7">RL-1</strain>
    </source>
</reference>
<keyword evidence="4 6" id="KW-0472">Membrane</keyword>
<evidence type="ECO:0000256" key="4">
    <source>
        <dbReference type="ARBA" id="ARBA00023136"/>
    </source>
</evidence>
<feature type="transmembrane region" description="Helical" evidence="6">
    <location>
        <begin position="62"/>
        <end position="85"/>
    </location>
</feature>
<dbReference type="EMBL" id="CP063409">
    <property type="protein sequence ID" value="QSZ35372.1"/>
    <property type="molecule type" value="Genomic_DNA"/>
</dbReference>
<dbReference type="AlphaFoldDB" id="A0A8A3PJ88"/>
<evidence type="ECO:0000256" key="6">
    <source>
        <dbReference type="SAM" id="Phobius"/>
    </source>
</evidence>
<evidence type="ECO:0000313" key="7">
    <source>
        <dbReference type="EMBL" id="QSZ35372.1"/>
    </source>
</evidence>
<feature type="transmembrane region" description="Helical" evidence="6">
    <location>
        <begin position="137"/>
        <end position="155"/>
    </location>
</feature>
<feature type="transmembrane region" description="Helical" evidence="6">
    <location>
        <begin position="200"/>
        <end position="221"/>
    </location>
</feature>
<organism evidence="7 8">
    <name type="scientific">Monilinia vaccinii-corymbosi</name>
    <dbReference type="NCBI Taxonomy" id="61207"/>
    <lineage>
        <taxon>Eukaryota</taxon>
        <taxon>Fungi</taxon>
        <taxon>Dikarya</taxon>
        <taxon>Ascomycota</taxon>
        <taxon>Pezizomycotina</taxon>
        <taxon>Leotiomycetes</taxon>
        <taxon>Helotiales</taxon>
        <taxon>Sclerotiniaceae</taxon>
        <taxon>Monilinia</taxon>
    </lineage>
</organism>
<dbReference type="PANTHER" id="PTHR10989">
    <property type="entry name" value="ANDROGEN-INDUCED PROTEIN 1-RELATED"/>
    <property type="match status" value="1"/>
</dbReference>
<gene>
    <name evidence="7" type="ORF">DSL72_008242</name>
</gene>
<accession>A0A8A3PJ88</accession>
<protein>
    <submittedName>
        <fullName evidence="7">Uncharacterized protein</fullName>
    </submittedName>
</protein>
<name>A0A8A3PJ88_9HELO</name>
<dbReference type="GO" id="GO:0012505">
    <property type="term" value="C:endomembrane system"/>
    <property type="evidence" value="ECO:0007669"/>
    <property type="project" value="UniProtKB-SubCell"/>
</dbReference>
<feature type="transmembrane region" description="Helical" evidence="6">
    <location>
        <begin position="97"/>
        <end position="117"/>
    </location>
</feature>
<feature type="region of interest" description="Disordered" evidence="5">
    <location>
        <begin position="1"/>
        <end position="23"/>
    </location>
</feature>
<keyword evidence="2 6" id="KW-0812">Transmembrane</keyword>
<comment type="subcellular location">
    <subcellularLocation>
        <location evidence="1">Endomembrane system</location>
        <topology evidence="1">Multi-pass membrane protein</topology>
    </subcellularLocation>
</comment>
<evidence type="ECO:0000256" key="1">
    <source>
        <dbReference type="ARBA" id="ARBA00004127"/>
    </source>
</evidence>
<evidence type="ECO:0000256" key="2">
    <source>
        <dbReference type="ARBA" id="ARBA00022692"/>
    </source>
</evidence>
<dbReference type="PANTHER" id="PTHR10989:SF16">
    <property type="entry name" value="AT02829P-RELATED"/>
    <property type="match status" value="1"/>
</dbReference>
<proteinExistence type="predicted"/>
<dbReference type="Pfam" id="PF04750">
    <property type="entry name" value="Far-17a_AIG1"/>
    <property type="match status" value="1"/>
</dbReference>
<feature type="transmembrane region" description="Helical" evidence="6">
    <location>
        <begin position="21"/>
        <end position="42"/>
    </location>
</feature>
<evidence type="ECO:0000313" key="8">
    <source>
        <dbReference type="Proteomes" id="UP000672032"/>
    </source>
</evidence>
<dbReference type="OrthoDB" id="1898221at2759"/>
<evidence type="ECO:0000256" key="5">
    <source>
        <dbReference type="SAM" id="MobiDB-lite"/>
    </source>
</evidence>
<keyword evidence="3 6" id="KW-1133">Transmembrane helix</keyword>
<feature type="compositionally biased region" description="Polar residues" evidence="5">
    <location>
        <begin position="1"/>
        <end position="12"/>
    </location>
</feature>
<keyword evidence="8" id="KW-1185">Reference proteome</keyword>
<dbReference type="Proteomes" id="UP000672032">
    <property type="component" value="Chromosome 5"/>
</dbReference>
<evidence type="ECO:0000256" key="3">
    <source>
        <dbReference type="ARBA" id="ARBA00022989"/>
    </source>
</evidence>
<dbReference type="GO" id="GO:0016020">
    <property type="term" value="C:membrane"/>
    <property type="evidence" value="ECO:0007669"/>
    <property type="project" value="InterPro"/>
</dbReference>